<evidence type="ECO:0000313" key="3">
    <source>
        <dbReference type="Proteomes" id="UP000265520"/>
    </source>
</evidence>
<organism evidence="2 3">
    <name type="scientific">Trifolium medium</name>
    <dbReference type="NCBI Taxonomy" id="97028"/>
    <lineage>
        <taxon>Eukaryota</taxon>
        <taxon>Viridiplantae</taxon>
        <taxon>Streptophyta</taxon>
        <taxon>Embryophyta</taxon>
        <taxon>Tracheophyta</taxon>
        <taxon>Spermatophyta</taxon>
        <taxon>Magnoliopsida</taxon>
        <taxon>eudicotyledons</taxon>
        <taxon>Gunneridae</taxon>
        <taxon>Pentapetalae</taxon>
        <taxon>rosids</taxon>
        <taxon>fabids</taxon>
        <taxon>Fabales</taxon>
        <taxon>Fabaceae</taxon>
        <taxon>Papilionoideae</taxon>
        <taxon>50 kb inversion clade</taxon>
        <taxon>NPAAA clade</taxon>
        <taxon>Hologalegina</taxon>
        <taxon>IRL clade</taxon>
        <taxon>Trifolieae</taxon>
        <taxon>Trifolium</taxon>
    </lineage>
</organism>
<sequence>MLSQAIKPRPSPQHNPQPGYLKPPK</sequence>
<proteinExistence type="predicted"/>
<evidence type="ECO:0000313" key="2">
    <source>
        <dbReference type="EMBL" id="MCI28945.1"/>
    </source>
</evidence>
<name>A0A392R068_9FABA</name>
<accession>A0A392R068</accession>
<feature type="compositionally biased region" description="Pro residues" evidence="1">
    <location>
        <begin position="9"/>
        <end position="25"/>
    </location>
</feature>
<dbReference type="AlphaFoldDB" id="A0A392R068"/>
<feature type="region of interest" description="Disordered" evidence="1">
    <location>
        <begin position="1"/>
        <end position="25"/>
    </location>
</feature>
<feature type="non-terminal residue" evidence="2">
    <location>
        <position position="25"/>
    </location>
</feature>
<reference evidence="2 3" key="1">
    <citation type="journal article" date="2018" name="Front. Plant Sci.">
        <title>Red Clover (Trifolium pratense) and Zigzag Clover (T. medium) - A Picture of Genomic Similarities and Differences.</title>
        <authorList>
            <person name="Dluhosova J."/>
            <person name="Istvanek J."/>
            <person name="Nedelnik J."/>
            <person name="Repkova J."/>
        </authorList>
    </citation>
    <scope>NUCLEOTIDE SEQUENCE [LARGE SCALE GENOMIC DNA]</scope>
    <source>
        <strain evidence="3">cv. 10/8</strain>
        <tissue evidence="2">Leaf</tissue>
    </source>
</reference>
<dbReference type="Proteomes" id="UP000265520">
    <property type="component" value="Unassembled WGS sequence"/>
</dbReference>
<evidence type="ECO:0000256" key="1">
    <source>
        <dbReference type="SAM" id="MobiDB-lite"/>
    </source>
</evidence>
<comment type="caution">
    <text evidence="2">The sequence shown here is derived from an EMBL/GenBank/DDBJ whole genome shotgun (WGS) entry which is preliminary data.</text>
</comment>
<protein>
    <submittedName>
        <fullName evidence="2">Uncharacterized protein</fullName>
    </submittedName>
</protein>
<keyword evidence="3" id="KW-1185">Reference proteome</keyword>
<dbReference type="EMBL" id="LXQA010169150">
    <property type="protein sequence ID" value="MCI28945.1"/>
    <property type="molecule type" value="Genomic_DNA"/>
</dbReference>